<name>A0ABQ1Q7Y2_9BACI</name>
<evidence type="ECO:0000313" key="2">
    <source>
        <dbReference type="EMBL" id="GGD18248.1"/>
    </source>
</evidence>
<dbReference type="Proteomes" id="UP000642571">
    <property type="component" value="Unassembled WGS sequence"/>
</dbReference>
<organism evidence="2 3">
    <name type="scientific">Pontibacillus salipaludis</name>
    <dbReference type="NCBI Taxonomy" id="1697394"/>
    <lineage>
        <taxon>Bacteria</taxon>
        <taxon>Bacillati</taxon>
        <taxon>Bacillota</taxon>
        <taxon>Bacilli</taxon>
        <taxon>Bacillales</taxon>
        <taxon>Bacillaceae</taxon>
        <taxon>Pontibacillus</taxon>
    </lineage>
</organism>
<gene>
    <name evidence="2" type="ORF">GCM10011389_27520</name>
</gene>
<sequence length="57" mass="6741">MNLFPLFWIVVTLLAFGFNLLGLMRLVPILISMPLLFIAIYFTIFSFTHRRSFRGFK</sequence>
<keyword evidence="1" id="KW-1133">Transmembrane helix</keyword>
<evidence type="ECO:0000313" key="3">
    <source>
        <dbReference type="Proteomes" id="UP000642571"/>
    </source>
</evidence>
<comment type="caution">
    <text evidence="2">The sequence shown here is derived from an EMBL/GenBank/DDBJ whole genome shotgun (WGS) entry which is preliminary data.</text>
</comment>
<dbReference type="EMBL" id="BMIN01000012">
    <property type="protein sequence ID" value="GGD18248.1"/>
    <property type="molecule type" value="Genomic_DNA"/>
</dbReference>
<keyword evidence="3" id="KW-1185">Reference proteome</keyword>
<proteinExistence type="predicted"/>
<keyword evidence="1" id="KW-0472">Membrane</keyword>
<evidence type="ECO:0000256" key="1">
    <source>
        <dbReference type="SAM" id="Phobius"/>
    </source>
</evidence>
<feature type="transmembrane region" description="Helical" evidence="1">
    <location>
        <begin position="27"/>
        <end position="47"/>
    </location>
</feature>
<accession>A0ABQ1Q7Y2</accession>
<reference evidence="3" key="1">
    <citation type="journal article" date="2019" name="Int. J. Syst. Evol. Microbiol.">
        <title>The Global Catalogue of Microorganisms (GCM) 10K type strain sequencing project: providing services to taxonomists for standard genome sequencing and annotation.</title>
        <authorList>
            <consortium name="The Broad Institute Genomics Platform"/>
            <consortium name="The Broad Institute Genome Sequencing Center for Infectious Disease"/>
            <person name="Wu L."/>
            <person name="Ma J."/>
        </authorList>
    </citation>
    <scope>NUCLEOTIDE SEQUENCE [LARGE SCALE GENOMIC DNA]</scope>
    <source>
        <strain evidence="3">CGMCC 1.15353</strain>
    </source>
</reference>
<protein>
    <submittedName>
        <fullName evidence="2">Uncharacterized protein</fullName>
    </submittedName>
</protein>
<keyword evidence="1" id="KW-0812">Transmembrane</keyword>